<proteinExistence type="predicted"/>
<accession>A0A1F8GAR0</accession>
<feature type="domain" description="Helix-turn-helix" evidence="1">
    <location>
        <begin position="10"/>
        <end position="52"/>
    </location>
</feature>
<evidence type="ECO:0000313" key="2">
    <source>
        <dbReference type="EMBL" id="OGN22120.1"/>
    </source>
</evidence>
<dbReference type="Proteomes" id="UP000178227">
    <property type="component" value="Unassembled WGS sequence"/>
</dbReference>
<dbReference type="EMBL" id="MGKI01000014">
    <property type="protein sequence ID" value="OGN22120.1"/>
    <property type="molecule type" value="Genomic_DNA"/>
</dbReference>
<dbReference type="Pfam" id="PF12728">
    <property type="entry name" value="HTH_17"/>
    <property type="match status" value="1"/>
</dbReference>
<evidence type="ECO:0000313" key="3">
    <source>
        <dbReference type="Proteomes" id="UP000178227"/>
    </source>
</evidence>
<comment type="caution">
    <text evidence="2">The sequence shown here is derived from an EMBL/GenBank/DDBJ whole genome shotgun (WGS) entry which is preliminary data.</text>
</comment>
<protein>
    <recommendedName>
        <fullName evidence="1">Helix-turn-helix domain-containing protein</fullName>
    </recommendedName>
</protein>
<gene>
    <name evidence="2" type="ORF">A2918_03095</name>
</gene>
<name>A0A1F8GAR0_9BACT</name>
<dbReference type="InterPro" id="IPR041657">
    <property type="entry name" value="HTH_17"/>
</dbReference>
<evidence type="ECO:0000259" key="1">
    <source>
        <dbReference type="Pfam" id="PF12728"/>
    </source>
</evidence>
<organism evidence="2 3">
    <name type="scientific">Candidatus Yanofskybacteria bacterium RIFCSPLOWO2_01_FULL_42_49</name>
    <dbReference type="NCBI Taxonomy" id="1802694"/>
    <lineage>
        <taxon>Bacteria</taxon>
        <taxon>Candidatus Yanofskyibacteriota</taxon>
    </lineage>
</organism>
<sequence>MSEINPNEIYTTRETQDMLKISNSTMKRLLKRGLIRANKVGGQYRILGKEILKSVSPTIERRAVQTYQKLKKKLKKQIKNW</sequence>
<dbReference type="AlphaFoldDB" id="A0A1F8GAR0"/>
<dbReference type="STRING" id="1802694.A2918_03095"/>
<reference evidence="2 3" key="1">
    <citation type="journal article" date="2016" name="Nat. Commun.">
        <title>Thousands of microbial genomes shed light on interconnected biogeochemical processes in an aquifer system.</title>
        <authorList>
            <person name="Anantharaman K."/>
            <person name="Brown C.T."/>
            <person name="Hug L.A."/>
            <person name="Sharon I."/>
            <person name="Castelle C.J."/>
            <person name="Probst A.J."/>
            <person name="Thomas B.C."/>
            <person name="Singh A."/>
            <person name="Wilkins M.J."/>
            <person name="Karaoz U."/>
            <person name="Brodie E.L."/>
            <person name="Williams K.H."/>
            <person name="Hubbard S.S."/>
            <person name="Banfield J.F."/>
        </authorList>
    </citation>
    <scope>NUCLEOTIDE SEQUENCE [LARGE SCALE GENOMIC DNA]</scope>
</reference>